<reference evidence="1 2" key="1">
    <citation type="submission" date="2023-10" db="EMBL/GenBank/DDBJ databases">
        <title>Genomes of two closely related lineages of the louse Polyplax serrata with different host specificities.</title>
        <authorList>
            <person name="Martinu J."/>
            <person name="Tarabai H."/>
            <person name="Stefka J."/>
            <person name="Hypsa V."/>
        </authorList>
    </citation>
    <scope>NUCLEOTIDE SEQUENCE [LARGE SCALE GENOMIC DNA]</scope>
    <source>
        <strain evidence="1">HR10_N</strain>
    </source>
</reference>
<evidence type="ECO:0000313" key="2">
    <source>
        <dbReference type="Proteomes" id="UP001372834"/>
    </source>
</evidence>
<gene>
    <name evidence="1" type="ORF">RUM43_013220</name>
</gene>
<comment type="caution">
    <text evidence="1">The sequence shown here is derived from an EMBL/GenBank/DDBJ whole genome shotgun (WGS) entry which is preliminary data.</text>
</comment>
<organism evidence="1 2">
    <name type="scientific">Polyplax serrata</name>
    <name type="common">Common mouse louse</name>
    <dbReference type="NCBI Taxonomy" id="468196"/>
    <lineage>
        <taxon>Eukaryota</taxon>
        <taxon>Metazoa</taxon>
        <taxon>Ecdysozoa</taxon>
        <taxon>Arthropoda</taxon>
        <taxon>Hexapoda</taxon>
        <taxon>Insecta</taxon>
        <taxon>Pterygota</taxon>
        <taxon>Neoptera</taxon>
        <taxon>Paraneoptera</taxon>
        <taxon>Psocodea</taxon>
        <taxon>Troctomorpha</taxon>
        <taxon>Phthiraptera</taxon>
        <taxon>Anoplura</taxon>
        <taxon>Polyplacidae</taxon>
        <taxon>Polyplax</taxon>
    </lineage>
</organism>
<evidence type="ECO:0000313" key="1">
    <source>
        <dbReference type="EMBL" id="KAK6618829.1"/>
    </source>
</evidence>
<accession>A0AAN8S7A0</accession>
<dbReference type="AlphaFoldDB" id="A0AAN8S7A0"/>
<protein>
    <submittedName>
        <fullName evidence="1">Uncharacterized protein</fullName>
    </submittedName>
</protein>
<sequence length="108" mass="12065">MNDRVTFDGNERKYHGRYSLEAVDVSDGDGDVHNINNQALIRVGGSDNVKEKTRRSRLSGVQAQARADTFSSRNGFFCVISMETGLISPEDFLRFGMCGLTFLSRLQN</sequence>
<name>A0AAN8S7A0_POLSC</name>
<proteinExistence type="predicted"/>
<dbReference type="Proteomes" id="UP001372834">
    <property type="component" value="Unassembled WGS sequence"/>
</dbReference>
<dbReference type="EMBL" id="JAWJWE010000041">
    <property type="protein sequence ID" value="KAK6618829.1"/>
    <property type="molecule type" value="Genomic_DNA"/>
</dbReference>